<keyword evidence="2" id="KW-0812">Transmembrane</keyword>
<evidence type="ECO:0000256" key="1">
    <source>
        <dbReference type="SAM" id="MobiDB-lite"/>
    </source>
</evidence>
<dbReference type="eggNOG" id="arCOG11390">
    <property type="taxonomic scope" value="Archaea"/>
</dbReference>
<dbReference type="GeneID" id="14377475"/>
<dbReference type="EMBL" id="CP003050">
    <property type="protein sequence ID" value="AGB16488.1"/>
    <property type="molecule type" value="Genomic_DNA"/>
</dbReference>
<evidence type="ECO:0000313" key="4">
    <source>
        <dbReference type="Proteomes" id="UP000010846"/>
    </source>
</evidence>
<feature type="transmembrane region" description="Helical" evidence="2">
    <location>
        <begin position="57"/>
        <end position="75"/>
    </location>
</feature>
<sequence>MGEKTFTLLELHFDGEYQLGPQSLPGLGSSSDDSRADDETALQAESADEESADDGRGLGPLVVGAVAMIAIAVAVRRYRRDESEPDSFDERDVVVN</sequence>
<feature type="compositionally biased region" description="Acidic residues" evidence="1">
    <location>
        <begin position="39"/>
        <end position="52"/>
    </location>
</feature>
<proteinExistence type="predicted"/>
<accession>L0ICD6</accession>
<dbReference type="RefSeq" id="WP_015301112.1">
    <property type="nucleotide sequence ID" value="NC_019964.1"/>
</dbReference>
<dbReference type="KEGG" id="hru:Halru_1890"/>
<evidence type="ECO:0000256" key="2">
    <source>
        <dbReference type="SAM" id="Phobius"/>
    </source>
</evidence>
<dbReference type="STRING" id="797302.Halru_1890"/>
<gene>
    <name evidence="3" type="ordered locus">Halru_1890</name>
</gene>
<reference evidence="3" key="1">
    <citation type="submission" date="2011-09" db="EMBL/GenBank/DDBJ databases">
        <title>Complete sequence of Halovivax ruber XH-70.</title>
        <authorList>
            <consortium name="US DOE Joint Genome Institute"/>
            <person name="Lucas S."/>
            <person name="Han J."/>
            <person name="Lapidus A."/>
            <person name="Cheng J.-F."/>
            <person name="Goodwin L."/>
            <person name="Pitluck S."/>
            <person name="Peters L."/>
            <person name="Mikhailova N."/>
            <person name="Davenport K."/>
            <person name="Detter J.C."/>
            <person name="Han C."/>
            <person name="Tapia R."/>
            <person name="Land M."/>
            <person name="Hauser L."/>
            <person name="Kyrpides N."/>
            <person name="Ivanova N."/>
            <person name="Pagani I."/>
            <person name="Sproer C."/>
            <person name="Anderson I."/>
            <person name="Woyke T."/>
        </authorList>
    </citation>
    <scope>NUCLEOTIDE SEQUENCE</scope>
    <source>
        <strain evidence="3">XH-70</strain>
    </source>
</reference>
<dbReference type="HOGENOM" id="CLU_2284984_0_0_2"/>
<organism evidence="3 4">
    <name type="scientific">Halovivax ruber (strain DSM 18193 / JCM 13892 / XH-70)</name>
    <dbReference type="NCBI Taxonomy" id="797302"/>
    <lineage>
        <taxon>Archaea</taxon>
        <taxon>Methanobacteriati</taxon>
        <taxon>Methanobacteriota</taxon>
        <taxon>Stenosarchaea group</taxon>
        <taxon>Halobacteria</taxon>
        <taxon>Halobacteriales</taxon>
        <taxon>Natrialbaceae</taxon>
        <taxon>Halovivax</taxon>
    </lineage>
</organism>
<feature type="compositionally biased region" description="Low complexity" evidence="1">
    <location>
        <begin position="18"/>
        <end position="31"/>
    </location>
</feature>
<evidence type="ECO:0000313" key="3">
    <source>
        <dbReference type="EMBL" id="AGB16488.1"/>
    </source>
</evidence>
<keyword evidence="2" id="KW-1133">Transmembrane helix</keyword>
<name>L0ICD6_HALRX</name>
<dbReference type="Proteomes" id="UP000010846">
    <property type="component" value="Chromosome"/>
</dbReference>
<feature type="region of interest" description="Disordered" evidence="1">
    <location>
        <begin position="18"/>
        <end position="57"/>
    </location>
</feature>
<keyword evidence="2" id="KW-0472">Membrane</keyword>
<dbReference type="AlphaFoldDB" id="L0ICD6"/>
<keyword evidence="4" id="KW-1185">Reference proteome</keyword>
<protein>
    <submittedName>
        <fullName evidence="3">Uncharacterized protein</fullName>
    </submittedName>
</protein>